<feature type="transmembrane region" description="Helical" evidence="9">
    <location>
        <begin position="163"/>
        <end position="185"/>
    </location>
</feature>
<comment type="caution">
    <text evidence="11">The sequence shown here is derived from an EMBL/GenBank/DDBJ whole genome shotgun (WGS) entry which is preliminary data.</text>
</comment>
<keyword evidence="5 9" id="KW-0812">Transmembrane</keyword>
<comment type="similarity">
    <text evidence="2 9">Belongs to the CN hydrolase family. Apolipoprotein N-acyltransferase subfamily.</text>
</comment>
<dbReference type="Gene3D" id="3.60.110.10">
    <property type="entry name" value="Carbon-nitrogen hydrolase"/>
    <property type="match status" value="1"/>
</dbReference>
<dbReference type="PROSITE" id="PS50263">
    <property type="entry name" value="CN_HYDROLASE"/>
    <property type="match status" value="1"/>
</dbReference>
<feature type="domain" description="CN hydrolase" evidence="10">
    <location>
        <begin position="230"/>
        <end position="470"/>
    </location>
</feature>
<comment type="subcellular location">
    <subcellularLocation>
        <location evidence="1 9">Cell membrane</location>
        <topology evidence="1 9">Multi-pass membrane protein</topology>
    </subcellularLocation>
</comment>
<comment type="catalytic activity">
    <reaction evidence="9">
        <text>N-terminal S-1,2-diacyl-sn-glyceryl-L-cysteinyl-[lipoprotein] + a glycerophospholipid = N-acyl-S-1,2-diacyl-sn-glyceryl-L-cysteinyl-[lipoprotein] + a 2-acyl-sn-glycero-3-phospholipid + H(+)</text>
        <dbReference type="Rhea" id="RHEA:48228"/>
        <dbReference type="Rhea" id="RHEA-COMP:14681"/>
        <dbReference type="Rhea" id="RHEA-COMP:14684"/>
        <dbReference type="ChEBI" id="CHEBI:15378"/>
        <dbReference type="ChEBI" id="CHEBI:136912"/>
        <dbReference type="ChEBI" id="CHEBI:140656"/>
        <dbReference type="ChEBI" id="CHEBI:140657"/>
        <dbReference type="ChEBI" id="CHEBI:140660"/>
        <dbReference type="EC" id="2.3.1.269"/>
    </reaction>
</comment>
<reference evidence="12" key="1">
    <citation type="journal article" date="2019" name="Int. J. Syst. Evol. Microbiol.">
        <title>The Global Catalogue of Microorganisms (GCM) 10K type strain sequencing project: providing services to taxonomists for standard genome sequencing and annotation.</title>
        <authorList>
            <consortium name="The Broad Institute Genomics Platform"/>
            <consortium name="The Broad Institute Genome Sequencing Center for Infectious Disease"/>
            <person name="Wu L."/>
            <person name="Ma J."/>
        </authorList>
    </citation>
    <scope>NUCLEOTIDE SEQUENCE [LARGE SCALE GENOMIC DNA]</scope>
    <source>
        <strain evidence="12">CCUG 63419</strain>
    </source>
</reference>
<evidence type="ECO:0000313" key="12">
    <source>
        <dbReference type="Proteomes" id="UP001597044"/>
    </source>
</evidence>
<evidence type="ECO:0000313" key="11">
    <source>
        <dbReference type="EMBL" id="MFD0950238.1"/>
    </source>
</evidence>
<dbReference type="HAMAP" id="MF_01148">
    <property type="entry name" value="Lnt"/>
    <property type="match status" value="1"/>
</dbReference>
<evidence type="ECO:0000256" key="2">
    <source>
        <dbReference type="ARBA" id="ARBA00010065"/>
    </source>
</evidence>
<dbReference type="RefSeq" id="WP_379070742.1">
    <property type="nucleotide sequence ID" value="NZ_JBHTIT010000001.1"/>
</dbReference>
<dbReference type="InterPro" id="IPR036526">
    <property type="entry name" value="C-N_Hydrolase_sf"/>
</dbReference>
<sequence length="512" mass="56804">MKRFFALLDALRQTPLRTPLALILGALMPFGLAPYNAWPVALLALALLANLLEQSSARRSAWLHYMFGAGLWLHGSSWLLVSMHDYGNTSWPVSLLMLAVVALVMALLFVPGGWLYGRLKLWRLNWLALPALLVLGEWLRSWLLTGFPWLMTGYGFIDTPLSGWAPLMGIYGVSLAAGISAVALLSILRHGKAAPGAIIAIALTWLVGGLLAPISWTTINKEAPVSVSLVQGNIPQESKWALEWRDKTTAIYQDLSKSEWGRDLVIWPEAAIPQFAHEARDLLADLDYEAIKAGSAFVTGIPYATWNNDRTEILFYNSIMASGDGLGIYHKQQLVPIGEYIPFEKWIRGTIPFFDLPMSSFTWGPAEQGPLLIKGRTLAPFICYEIAYPSLVQRLSNVDYLVTVSNDGWFGHSIGPAQHFQMVRMRAKETGRYIVRATNNGVTAFIDPQGHVVSQAPSFTRTVLRGEIYPAHGLTPWQRTGVWPVLLLCVLLLLVSWQRSVRLGRSSDKTGQ</sequence>
<evidence type="ECO:0000259" key="10">
    <source>
        <dbReference type="PROSITE" id="PS50263"/>
    </source>
</evidence>
<dbReference type="CDD" id="cd07571">
    <property type="entry name" value="ALP_N-acyl_transferase"/>
    <property type="match status" value="1"/>
</dbReference>
<organism evidence="11 12">
    <name type="scientific">Paraperlucidibaca wandonensis</name>
    <dbReference type="NCBI Taxonomy" id="1268273"/>
    <lineage>
        <taxon>Bacteria</taxon>
        <taxon>Pseudomonadati</taxon>
        <taxon>Pseudomonadota</taxon>
        <taxon>Gammaproteobacteria</taxon>
        <taxon>Moraxellales</taxon>
        <taxon>Moraxellaceae</taxon>
        <taxon>Paraperlucidibaca</taxon>
    </lineage>
</organism>
<dbReference type="Pfam" id="PF00795">
    <property type="entry name" value="CN_hydrolase"/>
    <property type="match status" value="1"/>
</dbReference>
<feature type="transmembrane region" description="Helical" evidence="9">
    <location>
        <begin position="124"/>
        <end position="143"/>
    </location>
</feature>
<dbReference type="InterPro" id="IPR045378">
    <property type="entry name" value="LNT_N"/>
</dbReference>
<keyword evidence="6 9" id="KW-1133">Transmembrane helix</keyword>
<dbReference type="GO" id="GO:0016746">
    <property type="term" value="F:acyltransferase activity"/>
    <property type="evidence" value="ECO:0007669"/>
    <property type="project" value="UniProtKB-KW"/>
</dbReference>
<feature type="transmembrane region" description="Helical" evidence="9">
    <location>
        <begin position="481"/>
        <end position="497"/>
    </location>
</feature>
<dbReference type="NCBIfam" id="TIGR00546">
    <property type="entry name" value="lnt"/>
    <property type="match status" value="1"/>
</dbReference>
<feature type="transmembrane region" description="Helical" evidence="9">
    <location>
        <begin position="61"/>
        <end position="81"/>
    </location>
</feature>
<accession>A0ABW3HHT0</accession>
<evidence type="ECO:0000256" key="8">
    <source>
        <dbReference type="ARBA" id="ARBA00023315"/>
    </source>
</evidence>
<evidence type="ECO:0000256" key="7">
    <source>
        <dbReference type="ARBA" id="ARBA00023136"/>
    </source>
</evidence>
<keyword evidence="8 9" id="KW-0012">Acyltransferase</keyword>
<dbReference type="EC" id="2.3.1.269" evidence="9"/>
<evidence type="ECO:0000256" key="5">
    <source>
        <dbReference type="ARBA" id="ARBA00022692"/>
    </source>
</evidence>
<proteinExistence type="inferred from homology"/>
<dbReference type="Pfam" id="PF20154">
    <property type="entry name" value="LNT_N"/>
    <property type="match status" value="1"/>
</dbReference>
<keyword evidence="7 9" id="KW-0472">Membrane</keyword>
<evidence type="ECO:0000256" key="3">
    <source>
        <dbReference type="ARBA" id="ARBA00022475"/>
    </source>
</evidence>
<protein>
    <recommendedName>
        <fullName evidence="9">Apolipoprotein N-acyltransferase</fullName>
        <shortName evidence="9">ALP N-acyltransferase</shortName>
        <ecNumber evidence="9">2.3.1.269</ecNumber>
    </recommendedName>
</protein>
<keyword evidence="12" id="KW-1185">Reference proteome</keyword>
<keyword evidence="4 9" id="KW-0808">Transferase</keyword>
<dbReference type="InterPro" id="IPR004563">
    <property type="entry name" value="Apolipo_AcylTrfase"/>
</dbReference>
<feature type="transmembrane region" description="Helical" evidence="9">
    <location>
        <begin position="197"/>
        <end position="216"/>
    </location>
</feature>
<comment type="pathway">
    <text evidence="9">Protein modification; lipoprotein biosynthesis (N-acyl transfer).</text>
</comment>
<dbReference type="PANTHER" id="PTHR38686:SF1">
    <property type="entry name" value="APOLIPOPROTEIN N-ACYLTRANSFERASE"/>
    <property type="match status" value="1"/>
</dbReference>
<dbReference type="PANTHER" id="PTHR38686">
    <property type="entry name" value="APOLIPOPROTEIN N-ACYLTRANSFERASE"/>
    <property type="match status" value="1"/>
</dbReference>
<dbReference type="Proteomes" id="UP001597044">
    <property type="component" value="Unassembled WGS sequence"/>
</dbReference>
<evidence type="ECO:0000256" key="6">
    <source>
        <dbReference type="ARBA" id="ARBA00022989"/>
    </source>
</evidence>
<evidence type="ECO:0000256" key="4">
    <source>
        <dbReference type="ARBA" id="ARBA00022679"/>
    </source>
</evidence>
<gene>
    <name evidence="9 11" type="primary">lnt</name>
    <name evidence="11" type="ORF">ACFQ0F_07545</name>
</gene>
<feature type="transmembrane region" description="Helical" evidence="9">
    <location>
        <begin position="20"/>
        <end position="49"/>
    </location>
</feature>
<name>A0ABW3HHT0_9GAMM</name>
<feature type="transmembrane region" description="Helical" evidence="9">
    <location>
        <begin position="93"/>
        <end position="117"/>
    </location>
</feature>
<keyword evidence="3 9" id="KW-1003">Cell membrane</keyword>
<dbReference type="SUPFAM" id="SSF56317">
    <property type="entry name" value="Carbon-nitrogen hydrolase"/>
    <property type="match status" value="1"/>
</dbReference>
<dbReference type="InterPro" id="IPR003010">
    <property type="entry name" value="C-N_Hydrolase"/>
</dbReference>
<comment type="function">
    <text evidence="9">Catalyzes the phospholipid dependent N-acylation of the N-terminal cysteine of apolipoprotein, the last step in lipoprotein maturation.</text>
</comment>
<dbReference type="EMBL" id="JBHTIT010000001">
    <property type="protein sequence ID" value="MFD0950238.1"/>
    <property type="molecule type" value="Genomic_DNA"/>
</dbReference>
<evidence type="ECO:0000256" key="9">
    <source>
        <dbReference type="HAMAP-Rule" id="MF_01148"/>
    </source>
</evidence>
<evidence type="ECO:0000256" key="1">
    <source>
        <dbReference type="ARBA" id="ARBA00004651"/>
    </source>
</evidence>